<reference evidence="5" key="1">
    <citation type="submission" date="2018-05" db="EMBL/GenBank/DDBJ databases">
        <authorList>
            <person name="Lanie J.A."/>
            <person name="Ng W.-L."/>
            <person name="Kazmierczak K.M."/>
            <person name="Andrzejewski T.M."/>
            <person name="Davidsen T.M."/>
            <person name="Wayne K.J."/>
            <person name="Tettelin H."/>
            <person name="Glass J.I."/>
            <person name="Rusch D."/>
            <person name="Podicherti R."/>
            <person name="Tsui H.-C.T."/>
            <person name="Winkler M.E."/>
        </authorList>
    </citation>
    <scope>NUCLEOTIDE SEQUENCE</scope>
</reference>
<dbReference type="InterPro" id="IPR015421">
    <property type="entry name" value="PyrdxlP-dep_Trfase_major"/>
</dbReference>
<evidence type="ECO:0000313" key="5">
    <source>
        <dbReference type="EMBL" id="SVB66098.1"/>
    </source>
</evidence>
<gene>
    <name evidence="5" type="ORF">METZ01_LOCUS218952</name>
</gene>
<name>A0A382FSP1_9ZZZZ</name>
<dbReference type="AlphaFoldDB" id="A0A382FSP1"/>
<keyword evidence="3" id="KW-0663">Pyridoxal phosphate</keyword>
<dbReference type="InterPro" id="IPR015424">
    <property type="entry name" value="PyrdxlP-dep_Trfase"/>
</dbReference>
<dbReference type="PANTHER" id="PTHR13693">
    <property type="entry name" value="CLASS II AMINOTRANSFERASE/8-AMINO-7-OXONONANOATE SYNTHASE"/>
    <property type="match status" value="1"/>
</dbReference>
<sequence>MALPFLSKEKNPVLARIRSDESTRLRLKYDIYYHTFDGQTGTRVQREGREYVMLSSNDYLGLNRHPKVLEAGRKALEEWGSSTTGARLANGGRSFHLELEEELAAFLRKEACHVYTAGYLACSSAVEGFAERNDLIFADKNLHSSLWSGIHLSGARCERFSHNNPEHFSQIIADEPEEIPKILVLEGVYSMEGHVAKLPAFVEVAKNHNAFVVLDEAHSFGILGDKGRGTADHFGISDEIDVLCGSFSKALASTGGFVA</sequence>
<dbReference type="Gene3D" id="3.40.640.10">
    <property type="entry name" value="Type I PLP-dependent aspartate aminotransferase-like (Major domain)"/>
    <property type="match status" value="1"/>
</dbReference>
<accession>A0A382FSP1</accession>
<evidence type="ECO:0000259" key="4">
    <source>
        <dbReference type="Pfam" id="PF00155"/>
    </source>
</evidence>
<dbReference type="InterPro" id="IPR050087">
    <property type="entry name" value="AON_synthase_class-II"/>
</dbReference>
<evidence type="ECO:0000256" key="2">
    <source>
        <dbReference type="ARBA" id="ARBA00022679"/>
    </source>
</evidence>
<dbReference type="PANTHER" id="PTHR13693:SF100">
    <property type="entry name" value="8-AMINO-7-OXONONANOATE SYNTHASE"/>
    <property type="match status" value="1"/>
</dbReference>
<dbReference type="SUPFAM" id="SSF53383">
    <property type="entry name" value="PLP-dependent transferases"/>
    <property type="match status" value="1"/>
</dbReference>
<comment type="cofactor">
    <cofactor evidence="1">
        <name>pyridoxal 5'-phosphate</name>
        <dbReference type="ChEBI" id="CHEBI:597326"/>
    </cofactor>
</comment>
<evidence type="ECO:0000256" key="1">
    <source>
        <dbReference type="ARBA" id="ARBA00001933"/>
    </source>
</evidence>
<organism evidence="5">
    <name type="scientific">marine metagenome</name>
    <dbReference type="NCBI Taxonomy" id="408172"/>
    <lineage>
        <taxon>unclassified sequences</taxon>
        <taxon>metagenomes</taxon>
        <taxon>ecological metagenomes</taxon>
    </lineage>
</organism>
<protein>
    <recommendedName>
        <fullName evidence="4">Aminotransferase class I/classII large domain-containing protein</fullName>
    </recommendedName>
</protein>
<evidence type="ECO:0000256" key="3">
    <source>
        <dbReference type="ARBA" id="ARBA00022898"/>
    </source>
</evidence>
<dbReference type="GO" id="GO:0009102">
    <property type="term" value="P:biotin biosynthetic process"/>
    <property type="evidence" value="ECO:0007669"/>
    <property type="project" value="TreeGrafter"/>
</dbReference>
<feature type="non-terminal residue" evidence="5">
    <location>
        <position position="259"/>
    </location>
</feature>
<dbReference type="Pfam" id="PF00155">
    <property type="entry name" value="Aminotran_1_2"/>
    <property type="match status" value="1"/>
</dbReference>
<feature type="domain" description="Aminotransferase class I/classII large" evidence="4">
    <location>
        <begin position="51"/>
        <end position="258"/>
    </location>
</feature>
<dbReference type="GO" id="GO:0008710">
    <property type="term" value="F:8-amino-7-oxononanoate synthase activity"/>
    <property type="evidence" value="ECO:0007669"/>
    <property type="project" value="TreeGrafter"/>
</dbReference>
<dbReference type="InterPro" id="IPR004839">
    <property type="entry name" value="Aminotransferase_I/II_large"/>
</dbReference>
<dbReference type="GO" id="GO:0030170">
    <property type="term" value="F:pyridoxal phosphate binding"/>
    <property type="evidence" value="ECO:0007669"/>
    <property type="project" value="InterPro"/>
</dbReference>
<dbReference type="EMBL" id="UINC01051668">
    <property type="protein sequence ID" value="SVB66098.1"/>
    <property type="molecule type" value="Genomic_DNA"/>
</dbReference>
<keyword evidence="2" id="KW-0808">Transferase</keyword>
<proteinExistence type="predicted"/>